<evidence type="ECO:0000313" key="2">
    <source>
        <dbReference type="EMBL" id="KAH7109569.1"/>
    </source>
</evidence>
<protein>
    <recommendedName>
        <fullName evidence="4">Secreted protein</fullName>
    </recommendedName>
</protein>
<dbReference type="AlphaFoldDB" id="A0A9P9CYY8"/>
<keyword evidence="3" id="KW-1185">Reference proteome</keyword>
<comment type="caution">
    <text evidence="2">The sequence shown here is derived from an EMBL/GenBank/DDBJ whole genome shotgun (WGS) entry which is preliminary data.</text>
</comment>
<reference evidence="2" key="1">
    <citation type="journal article" date="2021" name="Nat. Commun.">
        <title>Genetic determinants of endophytism in the Arabidopsis root mycobiome.</title>
        <authorList>
            <person name="Mesny F."/>
            <person name="Miyauchi S."/>
            <person name="Thiergart T."/>
            <person name="Pickel B."/>
            <person name="Atanasova L."/>
            <person name="Karlsson M."/>
            <person name="Huettel B."/>
            <person name="Barry K.W."/>
            <person name="Haridas S."/>
            <person name="Chen C."/>
            <person name="Bauer D."/>
            <person name="Andreopoulos W."/>
            <person name="Pangilinan J."/>
            <person name="LaButti K."/>
            <person name="Riley R."/>
            <person name="Lipzen A."/>
            <person name="Clum A."/>
            <person name="Drula E."/>
            <person name="Henrissat B."/>
            <person name="Kohler A."/>
            <person name="Grigoriev I.V."/>
            <person name="Martin F.M."/>
            <person name="Hacquard S."/>
        </authorList>
    </citation>
    <scope>NUCLEOTIDE SEQUENCE</scope>
    <source>
        <strain evidence="2">MPI-CAGE-AT-0021</strain>
    </source>
</reference>
<sequence length="74" mass="8186">MCMCIFSLSFAELSWRWLGVKGVPDRLPIRAVPGHRSAIDRPDPVCPHVTTRSDALYLKCVAASIKLGTHNIPL</sequence>
<feature type="chain" id="PRO_5040499623" description="Secreted protein" evidence="1">
    <location>
        <begin position="23"/>
        <end position="74"/>
    </location>
</feature>
<keyword evidence="1" id="KW-0732">Signal</keyword>
<proteinExistence type="predicted"/>
<feature type="signal peptide" evidence="1">
    <location>
        <begin position="1"/>
        <end position="22"/>
    </location>
</feature>
<evidence type="ECO:0000256" key="1">
    <source>
        <dbReference type="SAM" id="SignalP"/>
    </source>
</evidence>
<accession>A0A9P9CYY8</accession>
<name>A0A9P9CYY8_9HYPO</name>
<organism evidence="2 3">
    <name type="scientific">Dactylonectria estremocensis</name>
    <dbReference type="NCBI Taxonomy" id="1079267"/>
    <lineage>
        <taxon>Eukaryota</taxon>
        <taxon>Fungi</taxon>
        <taxon>Dikarya</taxon>
        <taxon>Ascomycota</taxon>
        <taxon>Pezizomycotina</taxon>
        <taxon>Sordariomycetes</taxon>
        <taxon>Hypocreomycetidae</taxon>
        <taxon>Hypocreales</taxon>
        <taxon>Nectriaceae</taxon>
        <taxon>Dactylonectria</taxon>
    </lineage>
</organism>
<dbReference type="Proteomes" id="UP000717696">
    <property type="component" value="Unassembled WGS sequence"/>
</dbReference>
<dbReference type="EMBL" id="JAGMUU010000070">
    <property type="protein sequence ID" value="KAH7109569.1"/>
    <property type="molecule type" value="Genomic_DNA"/>
</dbReference>
<evidence type="ECO:0000313" key="3">
    <source>
        <dbReference type="Proteomes" id="UP000717696"/>
    </source>
</evidence>
<gene>
    <name evidence="2" type="ORF">B0J13DRAFT_578841</name>
</gene>
<evidence type="ECO:0008006" key="4">
    <source>
        <dbReference type="Google" id="ProtNLM"/>
    </source>
</evidence>